<keyword evidence="4" id="KW-1185">Reference proteome</keyword>
<protein>
    <submittedName>
        <fullName evidence="3">Multiprotein-bridging factor 1 family protein</fullName>
    </submittedName>
</protein>
<dbReference type="InterPro" id="IPR058562">
    <property type="entry name" value="MJ0586_N"/>
</dbReference>
<dbReference type="Pfam" id="PF26602">
    <property type="entry name" value="HVO_2718_N"/>
    <property type="match status" value="1"/>
</dbReference>
<proteinExistence type="predicted"/>
<feature type="region of interest" description="Disordered" evidence="1">
    <location>
        <begin position="1"/>
        <end position="20"/>
    </location>
</feature>
<dbReference type="CDD" id="cd00093">
    <property type="entry name" value="HTH_XRE"/>
    <property type="match status" value="1"/>
</dbReference>
<reference evidence="3 4" key="1">
    <citation type="submission" date="2020-07" db="EMBL/GenBank/DDBJ databases">
        <title>Gai3-2, isolated from salt lake.</title>
        <authorList>
            <person name="Cui H."/>
            <person name="Shi X."/>
        </authorList>
    </citation>
    <scope>NUCLEOTIDE SEQUENCE [LARGE SCALE GENOMIC DNA]</scope>
    <source>
        <strain evidence="3 4">Gai3-2</strain>
    </source>
</reference>
<evidence type="ECO:0000313" key="3">
    <source>
        <dbReference type="EMBL" id="QLG26626.1"/>
    </source>
</evidence>
<dbReference type="SUPFAM" id="SSF47413">
    <property type="entry name" value="lambda repressor-like DNA-binding domains"/>
    <property type="match status" value="1"/>
</dbReference>
<dbReference type="GO" id="GO:0003677">
    <property type="term" value="F:DNA binding"/>
    <property type="evidence" value="ECO:0007669"/>
    <property type="project" value="InterPro"/>
</dbReference>
<dbReference type="RefSeq" id="WP_179168201.1">
    <property type="nucleotide sequence ID" value="NZ_CP058529.1"/>
</dbReference>
<sequence>MAKYSTGSGGGGDDADACELCGREGTSLTRTNVAGADLLVCSNCAPHGENRNQRRKKSEQEGGSRDDTERNRKKRAAQNTARVYDATRANTKRWEEEGTDYEEDRLPYLVKAYGERVQVARQEEGLSVQELSADTGIDEDDLLAVEEGRASRAGVGGSVVRTLEERLDVDLVDE</sequence>
<dbReference type="EMBL" id="CP058529">
    <property type="protein sequence ID" value="QLG26626.1"/>
    <property type="molecule type" value="Genomic_DNA"/>
</dbReference>
<gene>
    <name evidence="3" type="ORF">HUG10_03315</name>
</gene>
<dbReference type="GeneID" id="56027830"/>
<evidence type="ECO:0000256" key="1">
    <source>
        <dbReference type="SAM" id="MobiDB-lite"/>
    </source>
</evidence>
<feature type="region of interest" description="Disordered" evidence="1">
    <location>
        <begin position="43"/>
        <end position="86"/>
    </location>
</feature>
<dbReference type="InterPro" id="IPR001387">
    <property type="entry name" value="Cro/C1-type_HTH"/>
</dbReference>
<dbReference type="InterPro" id="IPR057937">
    <property type="entry name" value="HVO_2718-like_HTH"/>
</dbReference>
<dbReference type="Proteomes" id="UP000509750">
    <property type="component" value="Chromosome"/>
</dbReference>
<evidence type="ECO:0000313" key="4">
    <source>
        <dbReference type="Proteomes" id="UP000509750"/>
    </source>
</evidence>
<name>A0A7D5GAM6_9EURY</name>
<dbReference type="OrthoDB" id="339114at2157"/>
<organism evidence="3 4">
    <name type="scientific">Halorarum halophilum</name>
    <dbReference type="NCBI Taxonomy" id="2743090"/>
    <lineage>
        <taxon>Archaea</taxon>
        <taxon>Methanobacteriati</taxon>
        <taxon>Methanobacteriota</taxon>
        <taxon>Stenosarchaea group</taxon>
        <taxon>Halobacteria</taxon>
        <taxon>Halobacteriales</taxon>
        <taxon>Haloferacaceae</taxon>
        <taxon>Halorarum</taxon>
    </lineage>
</organism>
<dbReference type="KEGG" id="halg:HUG10_03315"/>
<dbReference type="AlphaFoldDB" id="A0A7D5GAM6"/>
<feature type="domain" description="HTH cro/C1-type" evidence="2">
    <location>
        <begin position="116"/>
        <end position="174"/>
    </location>
</feature>
<evidence type="ECO:0000259" key="2">
    <source>
        <dbReference type="SMART" id="SM00530"/>
    </source>
</evidence>
<dbReference type="InterPro" id="IPR010982">
    <property type="entry name" value="Lambda_DNA-bd_dom_sf"/>
</dbReference>
<dbReference type="Pfam" id="PF24250">
    <property type="entry name" value="HVO_2718"/>
    <property type="match status" value="1"/>
</dbReference>
<accession>A0A7D5GAM6</accession>
<dbReference type="SMART" id="SM00530">
    <property type="entry name" value="HTH_XRE"/>
    <property type="match status" value="1"/>
</dbReference>
<feature type="compositionally biased region" description="Basic and acidic residues" evidence="1">
    <location>
        <begin position="48"/>
        <end position="70"/>
    </location>
</feature>